<evidence type="ECO:0000256" key="4">
    <source>
        <dbReference type="ARBA" id="ARBA00022695"/>
    </source>
</evidence>
<feature type="domain" description="HTH HARE-type" evidence="8">
    <location>
        <begin position="14"/>
        <end position="81"/>
    </location>
</feature>
<comment type="similarity">
    <text evidence="1 6">Belongs to the RpoE family.</text>
</comment>
<feature type="region of interest" description="Disordered" evidence="7">
    <location>
        <begin position="92"/>
        <end position="157"/>
    </location>
</feature>
<protein>
    <recommendedName>
        <fullName evidence="6">Probable DNA-directed RNA polymerase subunit delta</fullName>
    </recommendedName>
    <alternativeName>
        <fullName evidence="6">RNAP delta factor</fullName>
    </alternativeName>
</protein>
<dbReference type="RefSeq" id="WP_134340471.1">
    <property type="nucleotide sequence ID" value="NZ_SOPW01000011.1"/>
</dbReference>
<dbReference type="EMBL" id="SOPW01000011">
    <property type="protein sequence ID" value="TFB19228.1"/>
    <property type="molecule type" value="Genomic_DNA"/>
</dbReference>
<reference evidence="9 10" key="1">
    <citation type="submission" date="2019-03" db="EMBL/GenBank/DDBJ databases">
        <authorList>
            <person name="He R.-H."/>
        </authorList>
    </citation>
    <scope>NUCLEOTIDE SEQUENCE [LARGE SCALE GENOMIC DNA]</scope>
    <source>
        <strain evidence="10">SH 714</strain>
    </source>
</reference>
<dbReference type="OrthoDB" id="401223at2"/>
<evidence type="ECO:0000256" key="3">
    <source>
        <dbReference type="ARBA" id="ARBA00022679"/>
    </source>
</evidence>
<evidence type="ECO:0000256" key="1">
    <source>
        <dbReference type="ARBA" id="ARBA00009828"/>
    </source>
</evidence>
<evidence type="ECO:0000256" key="5">
    <source>
        <dbReference type="ARBA" id="ARBA00023163"/>
    </source>
</evidence>
<evidence type="ECO:0000313" key="10">
    <source>
        <dbReference type="Proteomes" id="UP000297975"/>
    </source>
</evidence>
<evidence type="ECO:0000256" key="2">
    <source>
        <dbReference type="ARBA" id="ARBA00022478"/>
    </source>
</evidence>
<dbReference type="AlphaFoldDB" id="A0A4Y8IJA9"/>
<dbReference type="Gene3D" id="1.10.10.1250">
    <property type="entry name" value="RNA polymerase, subunit delta, N-terminal domain"/>
    <property type="match status" value="1"/>
</dbReference>
<organism evidence="9 10">
    <name type="scientific">Filobacillus milosensis</name>
    <dbReference type="NCBI Taxonomy" id="94137"/>
    <lineage>
        <taxon>Bacteria</taxon>
        <taxon>Bacillati</taxon>
        <taxon>Bacillota</taxon>
        <taxon>Bacilli</taxon>
        <taxon>Bacillales</taxon>
        <taxon>Bacillaceae</taxon>
        <taxon>Filobacillus</taxon>
    </lineage>
</organism>
<keyword evidence="3 6" id="KW-0808">Transferase</keyword>
<comment type="function">
    <text evidence="6">Participates in both the initiation and recycling phases of transcription. In the presence of the delta subunit, RNAP displays an increased specificity of transcription, a decreased affinity for nucleic acids, and an increased efficiency of RNA synthesis because of enhanced recycling.</text>
</comment>
<dbReference type="Pfam" id="PF05066">
    <property type="entry name" value="HARE-HTH"/>
    <property type="match status" value="1"/>
</dbReference>
<proteinExistence type="inferred from homology"/>
<dbReference type="InterPro" id="IPR038087">
    <property type="entry name" value="RNAP_delta_N_dom_sf"/>
</dbReference>
<evidence type="ECO:0000259" key="8">
    <source>
        <dbReference type="PROSITE" id="PS51913"/>
    </source>
</evidence>
<gene>
    <name evidence="6 9" type="primary">rpoE</name>
    <name evidence="9" type="ORF">E3U55_10950</name>
</gene>
<sequence length="157" mass="18683">MTLENYTKDQLKEVSMVEIAYDILAEEKKAMNFNEVFDLIAEAKEYTQAQKEEFIVQFYTDLNIDGRFMSVGSNMWGLKKWYPFDQQEDDTISFTEEKPKKKKKKKKKKEELVEEEVEPELVEDDFDNDIEEDDDEIFDDDVEDDDDLAEDDDEEDL</sequence>
<dbReference type="HAMAP" id="MF_00357">
    <property type="entry name" value="RNApol_bact_RpoE"/>
    <property type="match status" value="1"/>
</dbReference>
<dbReference type="GO" id="GO:0000428">
    <property type="term" value="C:DNA-directed RNA polymerase complex"/>
    <property type="evidence" value="ECO:0007669"/>
    <property type="project" value="UniProtKB-KW"/>
</dbReference>
<dbReference type="GO" id="GO:0003899">
    <property type="term" value="F:DNA-directed RNA polymerase activity"/>
    <property type="evidence" value="ECO:0007669"/>
    <property type="project" value="UniProtKB-UniRule"/>
</dbReference>
<dbReference type="NCBIfam" id="TIGR04567">
    <property type="entry name" value="RNAP_delt_lowGC"/>
    <property type="match status" value="1"/>
</dbReference>
<comment type="subunit">
    <text evidence="6">RNAP is composed of a core of 2 alpha, a beta and a beta' subunits. The core is associated with a delta subunit and one of several sigma factors.</text>
</comment>
<dbReference type="GO" id="GO:0006351">
    <property type="term" value="P:DNA-templated transcription"/>
    <property type="evidence" value="ECO:0007669"/>
    <property type="project" value="InterPro"/>
</dbReference>
<dbReference type="Proteomes" id="UP000297975">
    <property type="component" value="Unassembled WGS sequence"/>
</dbReference>
<keyword evidence="2 6" id="KW-0240">DNA-directed RNA polymerase</keyword>
<dbReference type="InterPro" id="IPR007759">
    <property type="entry name" value="Asxl_HARE-HTH"/>
</dbReference>
<evidence type="ECO:0000313" key="9">
    <source>
        <dbReference type="EMBL" id="TFB19228.1"/>
    </source>
</evidence>
<dbReference type="PROSITE" id="PS51913">
    <property type="entry name" value="HTH_HARE"/>
    <property type="match status" value="1"/>
</dbReference>
<evidence type="ECO:0000256" key="7">
    <source>
        <dbReference type="SAM" id="MobiDB-lite"/>
    </source>
</evidence>
<name>A0A4Y8IJA9_9BACI</name>
<keyword evidence="10" id="KW-1185">Reference proteome</keyword>
<comment type="caution">
    <text evidence="9">The sequence shown here is derived from an EMBL/GenBank/DDBJ whole genome shotgun (WGS) entry which is preliminary data.</text>
</comment>
<dbReference type="InterPro" id="IPR029757">
    <property type="entry name" value="RpoE"/>
</dbReference>
<keyword evidence="4 6" id="KW-0548">Nucleotidyltransferase</keyword>
<feature type="compositionally biased region" description="Acidic residues" evidence="7">
    <location>
        <begin position="112"/>
        <end position="157"/>
    </location>
</feature>
<accession>A0A4Y8IJA9</accession>
<evidence type="ECO:0000256" key="6">
    <source>
        <dbReference type="HAMAP-Rule" id="MF_00357"/>
    </source>
</evidence>
<keyword evidence="5 6" id="KW-0804">Transcription</keyword>
<dbReference type="GO" id="GO:0006355">
    <property type="term" value="P:regulation of DNA-templated transcription"/>
    <property type="evidence" value="ECO:0007669"/>
    <property type="project" value="UniProtKB-UniRule"/>
</dbReference>